<evidence type="ECO:0000256" key="2">
    <source>
        <dbReference type="SAM" id="SignalP"/>
    </source>
</evidence>
<evidence type="ECO:0000313" key="3">
    <source>
        <dbReference type="Proteomes" id="UP000887575"/>
    </source>
</evidence>
<feature type="compositionally biased region" description="Low complexity" evidence="1">
    <location>
        <begin position="324"/>
        <end position="336"/>
    </location>
</feature>
<dbReference type="WBParaSite" id="MBELARI_LOCUS5039.1">
    <property type="protein sequence ID" value="MBELARI_LOCUS5039.1"/>
    <property type="gene ID" value="MBELARI_LOCUS5039"/>
</dbReference>
<feature type="region of interest" description="Disordered" evidence="1">
    <location>
        <begin position="280"/>
        <end position="427"/>
    </location>
</feature>
<feature type="compositionally biased region" description="Basic and acidic residues" evidence="1">
    <location>
        <begin position="228"/>
        <end position="249"/>
    </location>
</feature>
<feature type="region of interest" description="Disordered" evidence="1">
    <location>
        <begin position="194"/>
        <end position="267"/>
    </location>
</feature>
<dbReference type="Proteomes" id="UP000887575">
    <property type="component" value="Unassembled WGS sequence"/>
</dbReference>
<sequence length="605" mass="67627">MSTLKLVTFGALLLQLTAAHWIGEEYWTTIDFLGAIKDDRSPADFLELNGPNGARTNGWVAYWITRSKYPGVHYEAFGHAIRRDDGRICGYFVGDEDEVAEVCGGFRVLSRNRNNRAERAPFEWVLAREVRDQNDAVGFTVHRVASTQNGQQIIYGDAVLTQRHYKGVEPGRFEEPISKIGSDEFSTRVYLLRKTTPESGPDRTGFYQNGPYHDPHTKHAHGWAGHPAARDQHREQPQRDQPRPEEQHRPRLVNRHPPAARGSPQDLICHRVVTADGREFKSCHRPQAPSNTQVDPHDKRLQDPRSNPSYSYYDPIFDPRSPLYDPQYNPYDPQYNPEKDREWRQAQGFGEDGSRRTPAPRRSDEPRPEPRRPQEELDRQPPARPNANTVPVRVFRPGPVIPPRNDATNGSPPQILSPGESGATVVDDKGRLYRKKINSNGRETYVLDDSERSLHLPGAPRRPQPPAPGSDNEIPIGHGALPAGQEPGLSQKIGEGAVPKIPPKHEEISTIGDGAQVERNDETPKIGQGAQQKVNISDVQEEPKIGGGVEVDGGNAQIGEGARPNEEGIQLPTDRDPDQDYVDKVWGPRSNLPTPPKSSELNDNE</sequence>
<evidence type="ECO:0000256" key="1">
    <source>
        <dbReference type="SAM" id="MobiDB-lite"/>
    </source>
</evidence>
<feature type="compositionally biased region" description="Basic and acidic residues" evidence="1">
    <location>
        <begin position="573"/>
        <end position="583"/>
    </location>
</feature>
<dbReference type="AlphaFoldDB" id="A0AAF3J9J1"/>
<organism evidence="3 4">
    <name type="scientific">Mesorhabditis belari</name>
    <dbReference type="NCBI Taxonomy" id="2138241"/>
    <lineage>
        <taxon>Eukaryota</taxon>
        <taxon>Metazoa</taxon>
        <taxon>Ecdysozoa</taxon>
        <taxon>Nematoda</taxon>
        <taxon>Chromadorea</taxon>
        <taxon>Rhabditida</taxon>
        <taxon>Rhabditina</taxon>
        <taxon>Rhabditomorpha</taxon>
        <taxon>Rhabditoidea</taxon>
        <taxon>Rhabditidae</taxon>
        <taxon>Mesorhabditinae</taxon>
        <taxon>Mesorhabditis</taxon>
    </lineage>
</organism>
<evidence type="ECO:0000313" key="4">
    <source>
        <dbReference type="WBParaSite" id="MBELARI_LOCUS5039.1"/>
    </source>
</evidence>
<feature type="chain" id="PRO_5042002570" evidence="2">
    <location>
        <begin position="20"/>
        <end position="605"/>
    </location>
</feature>
<protein>
    <submittedName>
        <fullName evidence="4">Uncharacterized protein</fullName>
    </submittedName>
</protein>
<feature type="compositionally biased region" description="Basic and acidic residues" evidence="1">
    <location>
        <begin position="361"/>
        <end position="381"/>
    </location>
</feature>
<keyword evidence="2" id="KW-0732">Signal</keyword>
<feature type="region of interest" description="Disordered" evidence="1">
    <location>
        <begin position="440"/>
        <end position="605"/>
    </location>
</feature>
<feature type="compositionally biased region" description="Polar residues" evidence="1">
    <location>
        <begin position="529"/>
        <end position="538"/>
    </location>
</feature>
<reference evidence="4" key="1">
    <citation type="submission" date="2024-02" db="UniProtKB">
        <authorList>
            <consortium name="WormBaseParasite"/>
        </authorList>
    </citation>
    <scope>IDENTIFICATION</scope>
</reference>
<keyword evidence="3" id="KW-1185">Reference proteome</keyword>
<proteinExistence type="predicted"/>
<name>A0AAF3J9J1_9BILA</name>
<feature type="signal peptide" evidence="2">
    <location>
        <begin position="1"/>
        <end position="19"/>
    </location>
</feature>
<accession>A0AAF3J9J1</accession>